<keyword evidence="3" id="KW-1185">Reference proteome</keyword>
<proteinExistence type="predicted"/>
<accession>A0AAJ0B7W1</accession>
<protein>
    <recommendedName>
        <fullName evidence="1">NodB homology domain-containing protein</fullName>
    </recommendedName>
</protein>
<dbReference type="PANTHER" id="PTHR47561">
    <property type="entry name" value="POLYSACCHARIDE DEACETYLASE FAMILY PROTEIN (AFU_ORTHOLOGUE AFUA_6G05030)"/>
    <property type="match status" value="1"/>
</dbReference>
<sequence length="278" mass="31418">MPPWPTPYKAAIPFTMDNLGEAQEVNRGVWPHPHGTHPSITTSLPRILGILDKYALKATYFVEAWSLDVYPAVVHGQLLGRGHEVAWHGYQHENFGGLSAEQEEENFRRSFEAAGREGVVYRGFRPPGGKVNEGTSWRLMRGYGVGYVSPLGELGIGREGVVVLPFEWRAVDAFYYMDTDKFREIRGELLGRDKSDEVMGPEELRTYLMGRIEEVKRTGGFLSVLFHPFLQTSEERFAVFEDVVRRIAEDPEIWSVPCREVAEWVAEHGESFAGDASV</sequence>
<dbReference type="PANTHER" id="PTHR47561:SF1">
    <property type="entry name" value="POLYSACCHARIDE DEACETYLASE FAMILY PROTEIN (AFU_ORTHOLOGUE AFUA_6G05030)"/>
    <property type="match status" value="1"/>
</dbReference>
<dbReference type="InterPro" id="IPR002509">
    <property type="entry name" value="NODB_dom"/>
</dbReference>
<organism evidence="2 3">
    <name type="scientific">Echria macrotheca</name>
    <dbReference type="NCBI Taxonomy" id="438768"/>
    <lineage>
        <taxon>Eukaryota</taxon>
        <taxon>Fungi</taxon>
        <taxon>Dikarya</taxon>
        <taxon>Ascomycota</taxon>
        <taxon>Pezizomycotina</taxon>
        <taxon>Sordariomycetes</taxon>
        <taxon>Sordariomycetidae</taxon>
        <taxon>Sordariales</taxon>
        <taxon>Schizotheciaceae</taxon>
        <taxon>Echria</taxon>
    </lineage>
</organism>
<comment type="caution">
    <text evidence="2">The sequence shown here is derived from an EMBL/GenBank/DDBJ whole genome shotgun (WGS) entry which is preliminary data.</text>
</comment>
<dbReference type="Gene3D" id="3.20.20.370">
    <property type="entry name" value="Glycoside hydrolase/deacetylase"/>
    <property type="match status" value="1"/>
</dbReference>
<feature type="domain" description="NodB homology" evidence="1">
    <location>
        <begin position="41"/>
        <end position="144"/>
    </location>
</feature>
<dbReference type="Proteomes" id="UP001239445">
    <property type="component" value="Unassembled WGS sequence"/>
</dbReference>
<dbReference type="GO" id="GO:0005975">
    <property type="term" value="P:carbohydrate metabolic process"/>
    <property type="evidence" value="ECO:0007669"/>
    <property type="project" value="InterPro"/>
</dbReference>
<name>A0AAJ0B7W1_9PEZI</name>
<dbReference type="AlphaFoldDB" id="A0AAJ0B7W1"/>
<evidence type="ECO:0000313" key="2">
    <source>
        <dbReference type="EMBL" id="KAK1753152.1"/>
    </source>
</evidence>
<dbReference type="SUPFAM" id="SSF88713">
    <property type="entry name" value="Glycoside hydrolase/deacetylase"/>
    <property type="match status" value="1"/>
</dbReference>
<evidence type="ECO:0000313" key="3">
    <source>
        <dbReference type="Proteomes" id="UP001239445"/>
    </source>
</evidence>
<dbReference type="Pfam" id="PF01522">
    <property type="entry name" value="Polysacc_deac_1"/>
    <property type="match status" value="1"/>
</dbReference>
<dbReference type="EMBL" id="MU839838">
    <property type="protein sequence ID" value="KAK1753152.1"/>
    <property type="molecule type" value="Genomic_DNA"/>
</dbReference>
<gene>
    <name evidence="2" type="ORF">QBC47DRAFT_431501</name>
</gene>
<evidence type="ECO:0000259" key="1">
    <source>
        <dbReference type="Pfam" id="PF01522"/>
    </source>
</evidence>
<reference evidence="2" key="1">
    <citation type="submission" date="2023-06" db="EMBL/GenBank/DDBJ databases">
        <title>Genome-scale phylogeny and comparative genomics of the fungal order Sordariales.</title>
        <authorList>
            <consortium name="Lawrence Berkeley National Laboratory"/>
            <person name="Hensen N."/>
            <person name="Bonometti L."/>
            <person name="Westerberg I."/>
            <person name="Brannstrom I.O."/>
            <person name="Guillou S."/>
            <person name="Cros-Aarteil S."/>
            <person name="Calhoun S."/>
            <person name="Haridas S."/>
            <person name="Kuo A."/>
            <person name="Mondo S."/>
            <person name="Pangilinan J."/>
            <person name="Riley R."/>
            <person name="Labutti K."/>
            <person name="Andreopoulos B."/>
            <person name="Lipzen A."/>
            <person name="Chen C."/>
            <person name="Yanf M."/>
            <person name="Daum C."/>
            <person name="Ng V."/>
            <person name="Clum A."/>
            <person name="Steindorff A."/>
            <person name="Ohm R."/>
            <person name="Martin F."/>
            <person name="Silar P."/>
            <person name="Natvig D."/>
            <person name="Lalanne C."/>
            <person name="Gautier V."/>
            <person name="Ament-Velasquez S.L."/>
            <person name="Kruys A."/>
            <person name="Hutchinson M.I."/>
            <person name="Powell A.J."/>
            <person name="Barry K."/>
            <person name="Miller A.N."/>
            <person name="Grigoriev I.V."/>
            <person name="Debuchy R."/>
            <person name="Gladieux P."/>
            <person name="Thoren M.H."/>
            <person name="Johannesson H."/>
        </authorList>
    </citation>
    <scope>NUCLEOTIDE SEQUENCE</scope>
    <source>
        <strain evidence="2">PSN4</strain>
    </source>
</reference>
<dbReference type="GO" id="GO:0016810">
    <property type="term" value="F:hydrolase activity, acting on carbon-nitrogen (but not peptide) bonds"/>
    <property type="evidence" value="ECO:0007669"/>
    <property type="project" value="InterPro"/>
</dbReference>
<dbReference type="InterPro" id="IPR011330">
    <property type="entry name" value="Glyco_hydro/deAcase_b/a-brl"/>
</dbReference>